<reference evidence="2" key="1">
    <citation type="submission" date="2017-07" db="EMBL/GenBank/DDBJ databases">
        <title>Draft genome sequence of Effusibacillus lacus strain skLN1.</title>
        <authorList>
            <person name="Watanabe M."/>
            <person name="Kojima H."/>
            <person name="Fukui M."/>
        </authorList>
    </citation>
    <scope>NUCLEOTIDE SEQUENCE [LARGE SCALE GENOMIC DNA]</scope>
    <source>
        <strain evidence="2">skLN1</strain>
    </source>
</reference>
<name>A0A292YS60_9BACL</name>
<evidence type="ECO:0000313" key="1">
    <source>
        <dbReference type="EMBL" id="GAX91751.1"/>
    </source>
</evidence>
<dbReference type="Pfam" id="PF19585">
    <property type="entry name" value="DUF6092"/>
    <property type="match status" value="1"/>
</dbReference>
<dbReference type="EMBL" id="BDUF01000109">
    <property type="protein sequence ID" value="GAX91751.1"/>
    <property type="molecule type" value="Genomic_DNA"/>
</dbReference>
<sequence>MTNTEKKSLEEGLQNRLLDYVSYVLTSARGLYKEPHSYGPMRMVDSLEKALFLLRDMGIKDDAIEESVAVIRENRWRVTSDPEAFAQALDDAILRLVKVTLKESSTSHE</sequence>
<gene>
    <name evidence="1" type="ORF">EFBL_3442</name>
</gene>
<dbReference type="RefSeq" id="WP_096183848.1">
    <property type="nucleotide sequence ID" value="NZ_BDUF01000109.1"/>
</dbReference>
<dbReference type="Proteomes" id="UP000217785">
    <property type="component" value="Unassembled WGS sequence"/>
</dbReference>
<comment type="caution">
    <text evidence="1">The sequence shown here is derived from an EMBL/GenBank/DDBJ whole genome shotgun (WGS) entry which is preliminary data.</text>
</comment>
<evidence type="ECO:0000313" key="2">
    <source>
        <dbReference type="Proteomes" id="UP000217785"/>
    </source>
</evidence>
<organism evidence="1 2">
    <name type="scientific">Effusibacillus lacus</name>
    <dbReference type="NCBI Taxonomy" id="1348429"/>
    <lineage>
        <taxon>Bacteria</taxon>
        <taxon>Bacillati</taxon>
        <taxon>Bacillota</taxon>
        <taxon>Bacilli</taxon>
        <taxon>Bacillales</taxon>
        <taxon>Alicyclobacillaceae</taxon>
        <taxon>Effusibacillus</taxon>
    </lineage>
</organism>
<dbReference type="InterPro" id="IPR046074">
    <property type="entry name" value="DUF6092"/>
</dbReference>
<accession>A0A292YS60</accession>
<protein>
    <submittedName>
        <fullName evidence="1">Uncharacterized protein</fullName>
    </submittedName>
</protein>
<dbReference type="AlphaFoldDB" id="A0A292YS60"/>
<dbReference type="OrthoDB" id="2645109at2"/>
<keyword evidence="2" id="KW-1185">Reference proteome</keyword>
<proteinExistence type="predicted"/>